<evidence type="ECO:0000313" key="12">
    <source>
        <dbReference type="EnsemblPlants" id="AET5Gv21111300.40"/>
    </source>
</evidence>
<dbReference type="InterPro" id="IPR017441">
    <property type="entry name" value="Protein_kinase_ATP_BS"/>
</dbReference>
<dbReference type="PANTHER" id="PTHR45707:SF70">
    <property type="entry name" value="PROTEIN KINASE DOMAIN-CONTAINING PROTEIN"/>
    <property type="match status" value="1"/>
</dbReference>
<dbReference type="FunFam" id="1.10.510.10:FF:001023">
    <property type="entry name" value="Os07g0541700 protein"/>
    <property type="match status" value="1"/>
</dbReference>
<evidence type="ECO:0000259" key="11">
    <source>
        <dbReference type="PROSITE" id="PS50011"/>
    </source>
</evidence>
<dbReference type="SMART" id="SM00220">
    <property type="entry name" value="S_TKc"/>
    <property type="match status" value="1"/>
</dbReference>
<keyword evidence="6 9" id="KW-0067">ATP-binding</keyword>
<accession>A0A453M9N7</accession>
<dbReference type="GO" id="GO:0004674">
    <property type="term" value="F:protein serine/threonine kinase activity"/>
    <property type="evidence" value="ECO:0007669"/>
    <property type="project" value="UniProtKB-KW"/>
</dbReference>
<organism evidence="12 13">
    <name type="scientific">Aegilops tauschii subsp. strangulata</name>
    <name type="common">Goatgrass</name>
    <dbReference type="NCBI Taxonomy" id="200361"/>
    <lineage>
        <taxon>Eukaryota</taxon>
        <taxon>Viridiplantae</taxon>
        <taxon>Streptophyta</taxon>
        <taxon>Embryophyta</taxon>
        <taxon>Tracheophyta</taxon>
        <taxon>Spermatophyta</taxon>
        <taxon>Magnoliopsida</taxon>
        <taxon>Liliopsida</taxon>
        <taxon>Poales</taxon>
        <taxon>Poaceae</taxon>
        <taxon>BOP clade</taxon>
        <taxon>Pooideae</taxon>
        <taxon>Triticodae</taxon>
        <taxon>Triticeae</taxon>
        <taxon>Triticinae</taxon>
        <taxon>Aegilops</taxon>
    </lineage>
</organism>
<evidence type="ECO:0000256" key="6">
    <source>
        <dbReference type="ARBA" id="ARBA00022840"/>
    </source>
</evidence>
<evidence type="ECO:0000256" key="3">
    <source>
        <dbReference type="ARBA" id="ARBA00022679"/>
    </source>
</evidence>
<evidence type="ECO:0000256" key="4">
    <source>
        <dbReference type="ARBA" id="ARBA00022741"/>
    </source>
</evidence>
<keyword evidence="2 10" id="KW-0723">Serine/threonine-protein kinase</keyword>
<evidence type="ECO:0000256" key="9">
    <source>
        <dbReference type="PROSITE-ProRule" id="PRU10141"/>
    </source>
</evidence>
<dbReference type="AlphaFoldDB" id="A0A453M9N7"/>
<reference evidence="12" key="5">
    <citation type="journal article" date="2021" name="G3 (Bethesda)">
        <title>Aegilops tauschii genome assembly Aet v5.0 features greater sequence contiguity and improved annotation.</title>
        <authorList>
            <person name="Wang L."/>
            <person name="Zhu T."/>
            <person name="Rodriguez J.C."/>
            <person name="Deal K.R."/>
            <person name="Dubcovsky J."/>
            <person name="McGuire P.E."/>
            <person name="Lux T."/>
            <person name="Spannagl M."/>
            <person name="Mayer K.F.X."/>
            <person name="Baldrich P."/>
            <person name="Meyers B.C."/>
            <person name="Huo N."/>
            <person name="Gu Y.Q."/>
            <person name="Zhou H."/>
            <person name="Devos K.M."/>
            <person name="Bennetzen J.L."/>
            <person name="Unver T."/>
            <person name="Budak H."/>
            <person name="Gulick P.J."/>
            <person name="Galiba G."/>
            <person name="Kalapos B."/>
            <person name="Nelson D.R."/>
            <person name="Li P."/>
            <person name="You F.M."/>
            <person name="Luo M.C."/>
            <person name="Dvorak J."/>
        </authorList>
    </citation>
    <scope>NUCLEOTIDE SEQUENCE [LARGE SCALE GENOMIC DNA]</scope>
    <source>
        <strain evidence="12">cv. AL8/78</strain>
    </source>
</reference>
<evidence type="ECO:0000256" key="1">
    <source>
        <dbReference type="ARBA" id="ARBA00012513"/>
    </source>
</evidence>
<dbReference type="GO" id="GO:0005524">
    <property type="term" value="F:ATP binding"/>
    <property type="evidence" value="ECO:0007669"/>
    <property type="project" value="UniProtKB-UniRule"/>
</dbReference>
<dbReference type="PANTHER" id="PTHR45707">
    <property type="entry name" value="C2 CALCIUM/LIPID-BINDING PLANT PHOSPHORIBOSYLTRANSFERASE FAMILY PROTEIN"/>
    <property type="match status" value="1"/>
</dbReference>
<proteinExistence type="inferred from homology"/>
<reference evidence="13" key="1">
    <citation type="journal article" date="2014" name="Science">
        <title>Ancient hybridizations among the ancestral genomes of bread wheat.</title>
        <authorList>
            <consortium name="International Wheat Genome Sequencing Consortium,"/>
            <person name="Marcussen T."/>
            <person name="Sandve S.R."/>
            <person name="Heier L."/>
            <person name="Spannagl M."/>
            <person name="Pfeifer M."/>
            <person name="Jakobsen K.S."/>
            <person name="Wulff B.B."/>
            <person name="Steuernagel B."/>
            <person name="Mayer K.F."/>
            <person name="Olsen O.A."/>
        </authorList>
    </citation>
    <scope>NUCLEOTIDE SEQUENCE [LARGE SCALE GENOMIC DNA]</scope>
    <source>
        <strain evidence="13">cv. AL8/78</strain>
    </source>
</reference>
<dbReference type="EnsemblPlants" id="AET5Gv21111300.40">
    <property type="protein sequence ID" value="AET5Gv21111300.40"/>
    <property type="gene ID" value="AET5Gv21111300"/>
</dbReference>
<comment type="catalytic activity">
    <reaction evidence="7">
        <text>L-threonyl-[protein] + ATP = O-phospho-L-threonyl-[protein] + ADP + H(+)</text>
        <dbReference type="Rhea" id="RHEA:46608"/>
        <dbReference type="Rhea" id="RHEA-COMP:11060"/>
        <dbReference type="Rhea" id="RHEA-COMP:11605"/>
        <dbReference type="ChEBI" id="CHEBI:15378"/>
        <dbReference type="ChEBI" id="CHEBI:30013"/>
        <dbReference type="ChEBI" id="CHEBI:30616"/>
        <dbReference type="ChEBI" id="CHEBI:61977"/>
        <dbReference type="ChEBI" id="CHEBI:456216"/>
        <dbReference type="EC" id="2.7.11.1"/>
    </reaction>
</comment>
<reference evidence="13" key="2">
    <citation type="journal article" date="2017" name="Nat. Plants">
        <title>The Aegilops tauschii genome reveals multiple impacts of transposons.</title>
        <authorList>
            <person name="Zhao G."/>
            <person name="Zou C."/>
            <person name="Li K."/>
            <person name="Wang K."/>
            <person name="Li T."/>
            <person name="Gao L."/>
            <person name="Zhang X."/>
            <person name="Wang H."/>
            <person name="Yang Z."/>
            <person name="Liu X."/>
            <person name="Jiang W."/>
            <person name="Mao L."/>
            <person name="Kong X."/>
            <person name="Jiao Y."/>
            <person name="Jia J."/>
        </authorList>
    </citation>
    <scope>NUCLEOTIDE SEQUENCE [LARGE SCALE GENOMIC DNA]</scope>
    <source>
        <strain evidence="13">cv. AL8/78</strain>
    </source>
</reference>
<feature type="binding site" evidence="9">
    <location>
        <position position="66"/>
    </location>
    <ligand>
        <name>ATP</name>
        <dbReference type="ChEBI" id="CHEBI:30616"/>
    </ligand>
</feature>
<dbReference type="Gramene" id="AET5Gv21111300.40">
    <property type="protein sequence ID" value="AET5Gv21111300.40"/>
    <property type="gene ID" value="AET5Gv21111300"/>
</dbReference>
<name>A0A453M9N7_AEGTS</name>
<keyword evidence="3" id="KW-0808">Transferase</keyword>
<dbReference type="Proteomes" id="UP000015105">
    <property type="component" value="Chromosome 5D"/>
</dbReference>
<evidence type="ECO:0000256" key="5">
    <source>
        <dbReference type="ARBA" id="ARBA00022777"/>
    </source>
</evidence>
<keyword evidence="13" id="KW-1185">Reference proteome</keyword>
<dbReference type="PROSITE" id="PS00107">
    <property type="entry name" value="PROTEIN_KINASE_ATP"/>
    <property type="match status" value="1"/>
</dbReference>
<evidence type="ECO:0000313" key="13">
    <source>
        <dbReference type="Proteomes" id="UP000015105"/>
    </source>
</evidence>
<dbReference type="PROSITE" id="PS00108">
    <property type="entry name" value="PROTEIN_KINASE_ST"/>
    <property type="match status" value="1"/>
</dbReference>
<protein>
    <recommendedName>
        <fullName evidence="1">non-specific serine/threonine protein kinase</fullName>
        <ecNumber evidence="1">2.7.11.1</ecNumber>
    </recommendedName>
</protein>
<dbReference type="Gene3D" id="1.10.510.10">
    <property type="entry name" value="Transferase(Phosphotransferase) domain 1"/>
    <property type="match status" value="1"/>
</dbReference>
<dbReference type="PIRSF" id="PIRSF000654">
    <property type="entry name" value="Integrin-linked_kinase"/>
    <property type="match status" value="1"/>
</dbReference>
<dbReference type="PROSITE" id="PS50011">
    <property type="entry name" value="PROTEIN_KINASE_DOM"/>
    <property type="match status" value="1"/>
</dbReference>
<dbReference type="EC" id="2.7.11.1" evidence="1"/>
<comment type="similarity">
    <text evidence="10">Belongs to the protein kinase superfamily.</text>
</comment>
<evidence type="ECO:0000256" key="10">
    <source>
        <dbReference type="RuleBase" id="RU000304"/>
    </source>
</evidence>
<keyword evidence="5" id="KW-0418">Kinase</keyword>
<evidence type="ECO:0000256" key="7">
    <source>
        <dbReference type="ARBA" id="ARBA00047899"/>
    </source>
</evidence>
<dbReference type="InterPro" id="IPR011009">
    <property type="entry name" value="Kinase-like_dom_sf"/>
</dbReference>
<feature type="domain" description="Protein kinase" evidence="11">
    <location>
        <begin position="38"/>
        <end position="268"/>
    </location>
</feature>
<dbReference type="InterPro" id="IPR000719">
    <property type="entry name" value="Prot_kinase_dom"/>
</dbReference>
<evidence type="ECO:0000256" key="2">
    <source>
        <dbReference type="ARBA" id="ARBA00022527"/>
    </source>
</evidence>
<reference evidence="12" key="4">
    <citation type="submission" date="2019-03" db="UniProtKB">
        <authorList>
            <consortium name="EnsemblPlants"/>
        </authorList>
    </citation>
    <scope>IDENTIFICATION</scope>
</reference>
<dbReference type="Gene3D" id="3.30.200.20">
    <property type="entry name" value="Phosphorylase Kinase, domain 1"/>
    <property type="match status" value="1"/>
</dbReference>
<dbReference type="Pfam" id="PF00069">
    <property type="entry name" value="Pkinase"/>
    <property type="match status" value="1"/>
</dbReference>
<dbReference type="FunFam" id="3.30.200.20:FF:000465">
    <property type="entry name" value="Cysteine-rich receptor-like protein kinase 6"/>
    <property type="match status" value="1"/>
</dbReference>
<dbReference type="SUPFAM" id="SSF56112">
    <property type="entry name" value="Protein kinase-like (PK-like)"/>
    <property type="match status" value="1"/>
</dbReference>
<reference evidence="12" key="3">
    <citation type="journal article" date="2017" name="Nature">
        <title>Genome sequence of the progenitor of the wheat D genome Aegilops tauschii.</title>
        <authorList>
            <person name="Luo M.C."/>
            <person name="Gu Y.Q."/>
            <person name="Puiu D."/>
            <person name="Wang H."/>
            <person name="Twardziok S.O."/>
            <person name="Deal K.R."/>
            <person name="Huo N."/>
            <person name="Zhu T."/>
            <person name="Wang L."/>
            <person name="Wang Y."/>
            <person name="McGuire P.E."/>
            <person name="Liu S."/>
            <person name="Long H."/>
            <person name="Ramasamy R.K."/>
            <person name="Rodriguez J.C."/>
            <person name="Van S.L."/>
            <person name="Yuan L."/>
            <person name="Wang Z."/>
            <person name="Xia Z."/>
            <person name="Xiao L."/>
            <person name="Anderson O.D."/>
            <person name="Ouyang S."/>
            <person name="Liang Y."/>
            <person name="Zimin A.V."/>
            <person name="Pertea G."/>
            <person name="Qi P."/>
            <person name="Bennetzen J.L."/>
            <person name="Dai X."/>
            <person name="Dawson M.W."/>
            <person name="Muller H.G."/>
            <person name="Kugler K."/>
            <person name="Rivarola-Duarte L."/>
            <person name="Spannagl M."/>
            <person name="Mayer K.F.X."/>
            <person name="Lu F.H."/>
            <person name="Bevan M.W."/>
            <person name="Leroy P."/>
            <person name="Li P."/>
            <person name="You F.M."/>
            <person name="Sun Q."/>
            <person name="Liu Z."/>
            <person name="Lyons E."/>
            <person name="Wicker T."/>
            <person name="Salzberg S.L."/>
            <person name="Devos K.M."/>
            <person name="Dvorak J."/>
        </authorList>
    </citation>
    <scope>NUCLEOTIDE SEQUENCE [LARGE SCALE GENOMIC DNA]</scope>
    <source>
        <strain evidence="12">cv. AL8/78</strain>
    </source>
</reference>
<dbReference type="InterPro" id="IPR008271">
    <property type="entry name" value="Ser/Thr_kinase_AS"/>
</dbReference>
<sequence>MGRQASAARNDLEHMLSHENELPKALPLSLLEDITDGFSKNHQIGSGGFAVVYKGTLENGTVAVKKLLESLDIPDNKFNEEIRCLMRVKHNNIVRFLGYCANIQGQMENYNGDFVMADVRQRLLCFEYVPKGSLHEYIKDTSSRLDWIKSYRIIKGICEGLHYLHQNCIVHLDLKPANILLDDNMTPKIADFGLSRCFDEKQSQAITENMAGTLGYMAPEFHRGDKCTITYNSDIYSLGVIIIEMLTGKKWYPGYPDVDNVRTISTVS</sequence>
<evidence type="ECO:0000256" key="8">
    <source>
        <dbReference type="ARBA" id="ARBA00048679"/>
    </source>
</evidence>
<comment type="catalytic activity">
    <reaction evidence="8">
        <text>L-seryl-[protein] + ATP = O-phospho-L-seryl-[protein] + ADP + H(+)</text>
        <dbReference type="Rhea" id="RHEA:17989"/>
        <dbReference type="Rhea" id="RHEA-COMP:9863"/>
        <dbReference type="Rhea" id="RHEA-COMP:11604"/>
        <dbReference type="ChEBI" id="CHEBI:15378"/>
        <dbReference type="ChEBI" id="CHEBI:29999"/>
        <dbReference type="ChEBI" id="CHEBI:30616"/>
        <dbReference type="ChEBI" id="CHEBI:83421"/>
        <dbReference type="ChEBI" id="CHEBI:456216"/>
        <dbReference type="EC" id="2.7.11.1"/>
    </reaction>
</comment>
<keyword evidence="4 9" id="KW-0547">Nucleotide-binding</keyword>